<feature type="region of interest" description="Disordered" evidence="2">
    <location>
        <begin position="129"/>
        <end position="216"/>
    </location>
</feature>
<feature type="region of interest" description="Disordered" evidence="2">
    <location>
        <begin position="471"/>
        <end position="539"/>
    </location>
</feature>
<evidence type="ECO:0000256" key="1">
    <source>
        <dbReference type="ARBA" id="ARBA00010218"/>
    </source>
</evidence>
<feature type="compositionally biased region" description="Low complexity" evidence="2">
    <location>
        <begin position="130"/>
        <end position="163"/>
    </location>
</feature>
<dbReference type="InterPro" id="IPR040150">
    <property type="entry name" value="Iwr1"/>
</dbReference>
<dbReference type="GO" id="GO:0006606">
    <property type="term" value="P:protein import into nucleus"/>
    <property type="evidence" value="ECO:0007669"/>
    <property type="project" value="InterPro"/>
</dbReference>
<protein>
    <recommendedName>
        <fullName evidence="3">Transcription factor Iwr1 domain-containing protein</fullName>
    </recommendedName>
</protein>
<dbReference type="PANTHER" id="PTHR28063:SF1">
    <property type="entry name" value="RNA POLYMERASE II NUCLEAR LOCALIZATION PROTEIN IWR1"/>
    <property type="match status" value="1"/>
</dbReference>
<evidence type="ECO:0000313" key="4">
    <source>
        <dbReference type="EMBL" id="KAJ6047675.1"/>
    </source>
</evidence>
<sequence>MALPPEQINIKRRREEEPVETLYIQSALHQTKRRFTDFVFHRVTLKASESSDTSPSPPSTAHPAAQRLLRSPRSVSSLHVSRRAPASSNGNGNVVPTVRATSPGAEFREVQRLAAARKELEEKRRQLIYSGQAPPSPSQTSPASAPAPISGSVSGSGSRPSTPDAAAKGETKQSSRTASPSRAQSLRRFQISRSNLGSLRSPGGIQKRRADGPAPGVAVLVEQLHRRTHSRKTSMVSDMVAQAQLGDRVISLPPKEVVEGSAPASPVKPRKRPVVNQAERRWREERKGSISAAKNRLSETLEKSAQQTQQRNWDEESERLARDFEQVALELQVDDGNDGDEQKHVMDLDTRIAGNGNVSAVQPVSSTRKPPLKYQPRQPKEPRIAPVQSQSGSQSPLKNEEAVDDMPEAEDDDGDYVYDVYIRRPLSESEMLRNPLSEYESEQQQKNATKAQSGVGVIVITEEDEQYWEHFVEDDEEEWDSEDADSNAENNPANDYPDEEISSDDDGFDFDDSASEDGFNSGFGYNSRYGGQGSDSDDY</sequence>
<feature type="region of interest" description="Disordered" evidence="2">
    <location>
        <begin position="47"/>
        <end position="103"/>
    </location>
</feature>
<feature type="region of interest" description="Disordered" evidence="2">
    <location>
        <begin position="257"/>
        <end position="457"/>
    </location>
</feature>
<feature type="compositionally biased region" description="Polar residues" evidence="2">
    <location>
        <begin position="356"/>
        <end position="368"/>
    </location>
</feature>
<feature type="compositionally biased region" description="Basic and acidic residues" evidence="2">
    <location>
        <begin position="340"/>
        <end position="350"/>
    </location>
</feature>
<feature type="compositionally biased region" description="Polar residues" evidence="2">
    <location>
        <begin position="442"/>
        <end position="452"/>
    </location>
</feature>
<feature type="compositionally biased region" description="Acidic residues" evidence="2">
    <location>
        <begin position="471"/>
        <end position="486"/>
    </location>
</feature>
<feature type="compositionally biased region" description="Acidic residues" evidence="2">
    <location>
        <begin position="402"/>
        <end position="416"/>
    </location>
</feature>
<evidence type="ECO:0000259" key="3">
    <source>
        <dbReference type="Pfam" id="PF08574"/>
    </source>
</evidence>
<dbReference type="AlphaFoldDB" id="A0AAD6NB21"/>
<dbReference type="GO" id="GO:0005737">
    <property type="term" value="C:cytoplasm"/>
    <property type="evidence" value="ECO:0007669"/>
    <property type="project" value="TreeGrafter"/>
</dbReference>
<gene>
    <name evidence="4" type="ORF">N7460_003822</name>
</gene>
<keyword evidence="5" id="KW-1185">Reference proteome</keyword>
<feature type="compositionally biased region" description="Low complexity" evidence="2">
    <location>
        <begin position="61"/>
        <end position="79"/>
    </location>
</feature>
<dbReference type="PANTHER" id="PTHR28063">
    <property type="entry name" value="RNA POLYMERASE II NUCLEAR LOCALIZATION PROTEIN IWR1"/>
    <property type="match status" value="1"/>
</dbReference>
<feature type="compositionally biased region" description="Basic and acidic residues" evidence="2">
    <location>
        <begin position="421"/>
        <end position="431"/>
    </location>
</feature>
<feature type="compositionally biased region" description="Polar residues" evidence="2">
    <location>
        <begin position="387"/>
        <end position="397"/>
    </location>
</feature>
<feature type="compositionally biased region" description="Polar residues" evidence="2">
    <location>
        <begin position="174"/>
        <end position="184"/>
    </location>
</feature>
<evidence type="ECO:0000256" key="2">
    <source>
        <dbReference type="SAM" id="MobiDB-lite"/>
    </source>
</evidence>
<comment type="similarity">
    <text evidence="1">Belongs to the IWR1/SLC7A6OS family.</text>
</comment>
<feature type="compositionally biased region" description="Basic and acidic residues" evidence="2">
    <location>
        <begin position="312"/>
        <end position="325"/>
    </location>
</feature>
<accession>A0AAD6NB21</accession>
<reference evidence="4" key="2">
    <citation type="submission" date="2023-01" db="EMBL/GenBank/DDBJ databases">
        <authorList>
            <person name="Petersen C."/>
        </authorList>
    </citation>
    <scope>NUCLEOTIDE SEQUENCE</scope>
    <source>
        <strain evidence="4">IBT 15450</strain>
    </source>
</reference>
<feature type="compositionally biased region" description="Acidic residues" evidence="2">
    <location>
        <begin position="496"/>
        <end position="515"/>
    </location>
</feature>
<organism evidence="4 5">
    <name type="scientific">Penicillium canescens</name>
    <dbReference type="NCBI Taxonomy" id="5083"/>
    <lineage>
        <taxon>Eukaryota</taxon>
        <taxon>Fungi</taxon>
        <taxon>Dikarya</taxon>
        <taxon>Ascomycota</taxon>
        <taxon>Pezizomycotina</taxon>
        <taxon>Eurotiomycetes</taxon>
        <taxon>Eurotiomycetidae</taxon>
        <taxon>Eurotiales</taxon>
        <taxon>Aspergillaceae</taxon>
        <taxon>Penicillium</taxon>
    </lineage>
</organism>
<feature type="domain" description="Transcription factor Iwr1" evidence="3">
    <location>
        <begin position="414"/>
        <end position="500"/>
    </location>
</feature>
<feature type="compositionally biased region" description="Basic and acidic residues" evidence="2">
    <location>
        <begin position="278"/>
        <end position="288"/>
    </location>
</feature>
<comment type="caution">
    <text evidence="4">The sequence shown here is derived from an EMBL/GenBank/DDBJ whole genome shotgun (WGS) entry which is preliminary data.</text>
</comment>
<name>A0AAD6NB21_PENCN</name>
<dbReference type="Proteomes" id="UP001219568">
    <property type="component" value="Unassembled WGS sequence"/>
</dbReference>
<dbReference type="InterPro" id="IPR013883">
    <property type="entry name" value="TF_Iwr1_dom"/>
</dbReference>
<evidence type="ECO:0000313" key="5">
    <source>
        <dbReference type="Proteomes" id="UP001219568"/>
    </source>
</evidence>
<proteinExistence type="inferred from homology"/>
<dbReference type="EMBL" id="JAQJZL010000003">
    <property type="protein sequence ID" value="KAJ6047675.1"/>
    <property type="molecule type" value="Genomic_DNA"/>
</dbReference>
<reference evidence="4" key="1">
    <citation type="journal article" date="2023" name="IMA Fungus">
        <title>Comparative genomic study of the Penicillium genus elucidates a diverse pangenome and 15 lateral gene transfer events.</title>
        <authorList>
            <person name="Petersen C."/>
            <person name="Sorensen T."/>
            <person name="Nielsen M.R."/>
            <person name="Sondergaard T.E."/>
            <person name="Sorensen J.L."/>
            <person name="Fitzpatrick D.A."/>
            <person name="Frisvad J.C."/>
            <person name="Nielsen K.L."/>
        </authorList>
    </citation>
    <scope>NUCLEOTIDE SEQUENCE</scope>
    <source>
        <strain evidence="4">IBT 15450</strain>
    </source>
</reference>
<dbReference type="Pfam" id="PF08574">
    <property type="entry name" value="Iwr1"/>
    <property type="match status" value="1"/>
</dbReference>